<evidence type="ECO:0000256" key="2">
    <source>
        <dbReference type="ARBA" id="ARBA00007163"/>
    </source>
</evidence>
<feature type="domain" description="BZIP" evidence="8">
    <location>
        <begin position="283"/>
        <end position="342"/>
    </location>
</feature>
<evidence type="ECO:0000256" key="3">
    <source>
        <dbReference type="ARBA" id="ARBA00023015"/>
    </source>
</evidence>
<dbReference type="InterPro" id="IPR046347">
    <property type="entry name" value="bZIP_sf"/>
</dbReference>
<name>A0A498SGB9_ACAVI</name>
<comment type="subcellular location">
    <subcellularLocation>
        <location evidence="1">Nucleus</location>
    </subcellularLocation>
</comment>
<dbReference type="SUPFAM" id="SSF57959">
    <property type="entry name" value="Leucine zipper domain"/>
    <property type="match status" value="1"/>
</dbReference>
<dbReference type="CDD" id="cd14692">
    <property type="entry name" value="bZIP_ATF4"/>
    <property type="match status" value="1"/>
</dbReference>
<dbReference type="AlphaFoldDB" id="A0A498SGB9"/>
<dbReference type="STRING" id="6277.A0A498SGB9"/>
<dbReference type="PANTHER" id="PTHR13044">
    <property type="entry name" value="ACTIVATING TRANSCRIPTION FACTOR ATF 4/5"/>
    <property type="match status" value="1"/>
</dbReference>
<dbReference type="SMART" id="SM00338">
    <property type="entry name" value="BRLZ"/>
    <property type="match status" value="1"/>
</dbReference>
<dbReference type="PROSITE" id="PS50217">
    <property type="entry name" value="BZIP"/>
    <property type="match status" value="1"/>
</dbReference>
<feature type="coiled-coil region" evidence="7">
    <location>
        <begin position="304"/>
        <end position="331"/>
    </location>
</feature>
<dbReference type="Pfam" id="PF07716">
    <property type="entry name" value="bZIP_2"/>
    <property type="match status" value="1"/>
</dbReference>
<keyword evidence="10" id="KW-1185">Reference proteome</keyword>
<dbReference type="GO" id="GO:0005634">
    <property type="term" value="C:nucleus"/>
    <property type="evidence" value="ECO:0007669"/>
    <property type="project" value="UniProtKB-SubCell"/>
</dbReference>
<keyword evidence="4" id="KW-0238">DNA-binding</keyword>
<accession>A0A498SGB9</accession>
<evidence type="ECO:0000256" key="7">
    <source>
        <dbReference type="SAM" id="Coils"/>
    </source>
</evidence>
<evidence type="ECO:0000259" key="8">
    <source>
        <dbReference type="PROSITE" id="PS50217"/>
    </source>
</evidence>
<protein>
    <recommendedName>
        <fullName evidence="8">BZIP domain-containing protein</fullName>
    </recommendedName>
</protein>
<evidence type="ECO:0000256" key="1">
    <source>
        <dbReference type="ARBA" id="ARBA00004123"/>
    </source>
</evidence>
<keyword evidence="7" id="KW-0175">Coiled coil</keyword>
<dbReference type="InterPro" id="IPR004827">
    <property type="entry name" value="bZIP"/>
</dbReference>
<evidence type="ECO:0000256" key="5">
    <source>
        <dbReference type="ARBA" id="ARBA00023163"/>
    </source>
</evidence>
<dbReference type="EMBL" id="UPTC01001161">
    <property type="protein sequence ID" value="VBB31258.1"/>
    <property type="molecule type" value="Genomic_DNA"/>
</dbReference>
<organism evidence="9 10">
    <name type="scientific">Acanthocheilonema viteae</name>
    <name type="common">Filarial nematode worm</name>
    <name type="synonym">Dipetalonema viteae</name>
    <dbReference type="NCBI Taxonomy" id="6277"/>
    <lineage>
        <taxon>Eukaryota</taxon>
        <taxon>Metazoa</taxon>
        <taxon>Ecdysozoa</taxon>
        <taxon>Nematoda</taxon>
        <taxon>Chromadorea</taxon>
        <taxon>Rhabditida</taxon>
        <taxon>Spirurina</taxon>
        <taxon>Spiruromorpha</taxon>
        <taxon>Filarioidea</taxon>
        <taxon>Onchocercidae</taxon>
        <taxon>Acanthocheilonema</taxon>
    </lineage>
</organism>
<dbReference type="GO" id="GO:0000977">
    <property type="term" value="F:RNA polymerase II transcription regulatory region sequence-specific DNA binding"/>
    <property type="evidence" value="ECO:0007669"/>
    <property type="project" value="TreeGrafter"/>
</dbReference>
<dbReference type="GO" id="GO:0001228">
    <property type="term" value="F:DNA-binding transcription activator activity, RNA polymerase II-specific"/>
    <property type="evidence" value="ECO:0007669"/>
    <property type="project" value="TreeGrafter"/>
</dbReference>
<gene>
    <name evidence="9" type="ORF">NAV_LOCUS6049</name>
</gene>
<evidence type="ECO:0000256" key="6">
    <source>
        <dbReference type="ARBA" id="ARBA00023242"/>
    </source>
</evidence>
<evidence type="ECO:0000313" key="9">
    <source>
        <dbReference type="EMBL" id="VBB31258.1"/>
    </source>
</evidence>
<evidence type="ECO:0000313" key="10">
    <source>
        <dbReference type="Proteomes" id="UP000276991"/>
    </source>
</evidence>
<dbReference type="Gene3D" id="1.20.5.170">
    <property type="match status" value="1"/>
</dbReference>
<keyword evidence="6" id="KW-0539">Nucleus</keyword>
<keyword evidence="3" id="KW-0805">Transcription regulation</keyword>
<sequence length="345" mass="39629">MWNRSAEEQWGERNEQNRSVRRQIPFFLFRGQSVDFSLLVLVTVTSLLSAHVEDERAYLLAVMDKQFCVVPFWTTPSPEADNLLSECFVGYDDNNASKANFSDSKFPTGQSLEEDLENVLERMAVQNEEQFLCSVGGERDRSSYYDGSDVSWLDEFMNVYGITTLDSNDDFNMRNIGMTIVETSQAKKNHPAVMLTKEMKNSKIFTNKCVTQLSGVSDNVSMISIGTVADANMSSIRETNTTLKSVSSVISDKEKVLDDNVQQRSNSQKFAANRKTCFDGISERKREQNRCAAIRYRGKRREEAKQKKQELYKLELRNIELKTEMNWLEKEVIYLKSLMKLTKSF</sequence>
<comment type="similarity">
    <text evidence="2">Belongs to the bZIP family.</text>
</comment>
<dbReference type="OrthoDB" id="5847285at2759"/>
<reference evidence="9 10" key="1">
    <citation type="submission" date="2018-08" db="EMBL/GenBank/DDBJ databases">
        <authorList>
            <person name="Laetsch R D."/>
            <person name="Stevens L."/>
            <person name="Kumar S."/>
            <person name="Blaxter L. M."/>
        </authorList>
    </citation>
    <scope>NUCLEOTIDE SEQUENCE [LARGE SCALE GENOMIC DNA]</scope>
</reference>
<keyword evidence="5" id="KW-0804">Transcription</keyword>
<dbReference type="PANTHER" id="PTHR13044:SF14">
    <property type="entry name" value="CRYPTOCEPHAL, ISOFORM A"/>
    <property type="match status" value="1"/>
</dbReference>
<evidence type="ECO:0000256" key="4">
    <source>
        <dbReference type="ARBA" id="ARBA00023125"/>
    </source>
</evidence>
<dbReference type="Proteomes" id="UP000276991">
    <property type="component" value="Unassembled WGS sequence"/>
</dbReference>
<proteinExistence type="inferred from homology"/>
<dbReference type="PROSITE" id="PS00036">
    <property type="entry name" value="BZIP_BASIC"/>
    <property type="match status" value="1"/>
</dbReference>